<sequence length="136" mass="15833">MKEQFVEKINNTKKTQLNKKIIIVGEDDEYFFFLDVKSKEEIAEDYLKLDRLFDKSGLLNEFIDIASLYRIKTENLVTNLERDEYNEIICFSLEQTCEISILKKLIESLNKENKKLPRLINLIKKASGSDASCSSV</sequence>
<dbReference type="AlphaFoldDB" id="D5E5F2"/>
<proteinExistence type="predicted"/>
<keyword evidence="2" id="KW-1185">Reference proteome</keyword>
<accession>D5E5F2</accession>
<reference evidence="2" key="1">
    <citation type="submission" date="2010-03" db="EMBL/GenBank/DDBJ databases">
        <title>The complete genome of Mycoplasma crocodyli MP145.</title>
        <authorList>
            <person name="Glass J.I."/>
            <person name="Durkin A.S."/>
            <person name="Hostetler J."/>
            <person name="Jackson J."/>
            <person name="Johnson J."/>
            <person name="May M.A."/>
            <person name="Paralanov V."/>
            <person name="Radune D."/>
            <person name="Szczypinski B."/>
            <person name="Brown D.R."/>
        </authorList>
    </citation>
    <scope>NUCLEOTIDE SEQUENCE [LARGE SCALE GENOMIC DNA]</scope>
    <source>
        <strain evidence="2">ATCC 51981 / MP145</strain>
    </source>
</reference>
<dbReference type="Proteomes" id="UP000001845">
    <property type="component" value="Chromosome"/>
</dbReference>
<protein>
    <submittedName>
        <fullName evidence="1">Uncharacterized protein</fullName>
    </submittedName>
</protein>
<organism evidence="1 2">
    <name type="scientific">Mycoplasma crocodyli (strain ATCC 51981 / MP145)</name>
    <dbReference type="NCBI Taxonomy" id="512564"/>
    <lineage>
        <taxon>Bacteria</taxon>
        <taxon>Bacillati</taxon>
        <taxon>Mycoplasmatota</taxon>
        <taxon>Mollicutes</taxon>
        <taxon>Mycoplasmataceae</taxon>
        <taxon>Mycoplasma</taxon>
    </lineage>
</organism>
<evidence type="ECO:0000313" key="1">
    <source>
        <dbReference type="EMBL" id="ADE19724.1"/>
    </source>
</evidence>
<dbReference type="EMBL" id="CP001991">
    <property type="protein sequence ID" value="ADE19724.1"/>
    <property type="molecule type" value="Genomic_DNA"/>
</dbReference>
<gene>
    <name evidence="1" type="ordered locus">MCRO_0358</name>
</gene>
<name>D5E5F2_MYCCM</name>
<dbReference type="KEGG" id="mcd:MCRO_0358"/>
<evidence type="ECO:0000313" key="2">
    <source>
        <dbReference type="Proteomes" id="UP000001845"/>
    </source>
</evidence>
<reference evidence="1 2" key="3">
    <citation type="journal article" date="2011" name="J. Bacteriol.">
        <title>Genome sequences of Mycoplasma alligatoris A21JP2T and Mycoplasma crocodyli MP145T.</title>
        <authorList>
            <person name="Brown D.R."/>
            <person name="Farmerie W.G."/>
            <person name="May M."/>
            <person name="Benders G.A."/>
            <person name="Durkin A.S."/>
            <person name="Hlavinka K."/>
            <person name="Hostetler J."/>
            <person name="Jackson J."/>
            <person name="Johnson J."/>
            <person name="Miller R.H."/>
            <person name="Paralanov V."/>
            <person name="Radune D."/>
            <person name="Szczypinski B."/>
            <person name="Glass J.I."/>
        </authorList>
    </citation>
    <scope>NUCLEOTIDE SEQUENCE [LARGE SCALE GENOMIC DNA]</scope>
    <source>
        <strain evidence="2">ATCC 51981 / MP145</strain>
    </source>
</reference>
<dbReference type="HOGENOM" id="CLU_1873125_0_0_14"/>
<dbReference type="STRING" id="512564.MCRO_0358"/>
<reference key="2">
    <citation type="submission" date="2010-03" db="EMBL/GenBank/DDBJ databases">
        <authorList>
            <person name="Ma Z."/>
            <person name="Wang X."/>
            <person name="Liu H."/>
        </authorList>
    </citation>
    <scope>NUCLEOTIDE SEQUENCE</scope>
    <source>
        <strain>MP145</strain>
    </source>
</reference>